<keyword evidence="3" id="KW-1003">Cell membrane</keyword>
<comment type="similarity">
    <text evidence="2">Belongs to the RLP family.</text>
</comment>
<dbReference type="Pfam" id="PF00560">
    <property type="entry name" value="LRR_1"/>
    <property type="match status" value="9"/>
</dbReference>
<dbReference type="PRINTS" id="PR00019">
    <property type="entry name" value="LEURICHRPT"/>
</dbReference>
<dbReference type="SMART" id="SM00369">
    <property type="entry name" value="LRR_TYP"/>
    <property type="match status" value="10"/>
</dbReference>
<gene>
    <name evidence="12" type="ORF">POPTR_001G043800v4</name>
</gene>
<dbReference type="PANTHER" id="PTHR48063">
    <property type="entry name" value="LRR RECEPTOR-LIKE KINASE"/>
    <property type="match status" value="1"/>
</dbReference>
<comment type="subcellular location">
    <subcellularLocation>
        <location evidence="1">Cell membrane</location>
        <topology evidence="1">Single-pass type I membrane protein</topology>
    </subcellularLocation>
</comment>
<dbReference type="AlphaFoldDB" id="A0A2K2BS84"/>
<keyword evidence="7" id="KW-0677">Repeat</keyword>
<protein>
    <submittedName>
        <fullName evidence="12">Uncharacterized protein</fullName>
    </submittedName>
</protein>
<dbReference type="Pfam" id="PF23598">
    <property type="entry name" value="LRR_14"/>
    <property type="match status" value="1"/>
</dbReference>
<dbReference type="InterPro" id="IPR003591">
    <property type="entry name" value="Leu-rich_rpt_typical-subtyp"/>
</dbReference>
<evidence type="ECO:0000256" key="9">
    <source>
        <dbReference type="ARBA" id="ARBA00023136"/>
    </source>
</evidence>
<dbReference type="EMBL" id="CM009290">
    <property type="protein sequence ID" value="PNT52643.2"/>
    <property type="molecule type" value="Genomic_DNA"/>
</dbReference>
<keyword evidence="8" id="KW-1133">Transmembrane helix</keyword>
<evidence type="ECO:0000256" key="5">
    <source>
        <dbReference type="ARBA" id="ARBA00022692"/>
    </source>
</evidence>
<evidence type="ECO:0000256" key="7">
    <source>
        <dbReference type="ARBA" id="ARBA00022737"/>
    </source>
</evidence>
<evidence type="ECO:0000256" key="6">
    <source>
        <dbReference type="ARBA" id="ARBA00022729"/>
    </source>
</evidence>
<dbReference type="SUPFAM" id="SSF52058">
    <property type="entry name" value="L domain-like"/>
    <property type="match status" value="3"/>
</dbReference>
<dbReference type="Pfam" id="PF08263">
    <property type="entry name" value="LRRNT_2"/>
    <property type="match status" value="1"/>
</dbReference>
<name>A0A2K2BS84_POPTR</name>
<proteinExistence type="inferred from homology"/>
<evidence type="ECO:0000256" key="1">
    <source>
        <dbReference type="ARBA" id="ARBA00004251"/>
    </source>
</evidence>
<dbReference type="PANTHER" id="PTHR48063:SF101">
    <property type="entry name" value="LRR RECEPTOR-LIKE SERINE_THREONINE-PROTEIN KINASE FLS2"/>
    <property type="match status" value="1"/>
</dbReference>
<dbReference type="SMART" id="SM00365">
    <property type="entry name" value="LRR_SD22"/>
    <property type="match status" value="6"/>
</dbReference>
<sequence length="884" mass="98564">MCMEREKQALLKLKDDLVDENDQLSSWGTSDDCCNWTGVRCNNRTGHVYSLQLNQQLDDSMQFKGDISSPLLELKHLAYLDMSEVRATSIPQFIGSLKHLMHLNMSFCDLTGTIPHQLGNLTRLVFLDLSYNNFNKVESLSWLSRLPALKHLDLSTADLSGTTDWFQAINSLPSLHNLYLSGCGLSSVISPPLFRSNYSPASLADIDLSQNTLKSSIFPWLLNFNNSLVHLKLYDNEFQGKIPKALGAMINLESLLLSGNHFEGEIPRALANLGRLESLDLSWNSLVGEVPDMKNLSFITRLFLSDNKLNGSWIENIRLLSDLAYLDISYNFMNGTISEINFLNLTELTHLDISSNAFVFNLSLNWTPPFQLDTLIMSSCKLGPSFPQWLRTQRRISELDISNAGIEDDISSRFGKLPFKLNYLNISHNQITGEAHKLPSVVGDSATVDMSSNFLHGSLPLPLNATILNLSKNLFSGTISNLCSIACERLFYLDLSDNCLSGEIPDCWMTCKELNILNLAGNNFSGRIPASLGSLVFIQTLNLKNNSFSGELPPSLANCTQLEILDLGENRLSGKIPSWIGENLSSLVVLRLRSNYLDGTLPLVLCHLAHLQILDLSHNNISDDIPHCFSNFSAMSKNGSTYEFIGHSNNHTLPFFIILYHDSVRVVLKGMELEYGKTLEQVKIMDLSSNNLSGEIPDGIAKLEGLVSLHLSNNRLTGIIPPRIGLMRSLESLDLSTNQLSGGLPNGLRDLNFLSSLNVSYNNLSGKIPLSTQLQTFDNNSFVANAELCGKPLSNECAAEQAHDPSISQGSKNVDIQDEDGFISRRFYLSMGIGFATGFWAVCGTLLLYRPWRHAFFRLMNHIEDWLHVTTVLIMARLQRRLRN</sequence>
<keyword evidence="10" id="KW-0675">Receptor</keyword>
<dbReference type="InterPro" id="IPR046956">
    <property type="entry name" value="RLP23-like"/>
</dbReference>
<evidence type="ECO:0000256" key="3">
    <source>
        <dbReference type="ARBA" id="ARBA00022475"/>
    </source>
</evidence>
<organism evidence="12 13">
    <name type="scientific">Populus trichocarpa</name>
    <name type="common">Western balsam poplar</name>
    <name type="synonym">Populus balsamifera subsp. trichocarpa</name>
    <dbReference type="NCBI Taxonomy" id="3694"/>
    <lineage>
        <taxon>Eukaryota</taxon>
        <taxon>Viridiplantae</taxon>
        <taxon>Streptophyta</taxon>
        <taxon>Embryophyta</taxon>
        <taxon>Tracheophyta</taxon>
        <taxon>Spermatophyta</taxon>
        <taxon>Magnoliopsida</taxon>
        <taxon>eudicotyledons</taxon>
        <taxon>Gunneridae</taxon>
        <taxon>Pentapetalae</taxon>
        <taxon>rosids</taxon>
        <taxon>fabids</taxon>
        <taxon>Malpighiales</taxon>
        <taxon>Salicaceae</taxon>
        <taxon>Saliceae</taxon>
        <taxon>Populus</taxon>
    </lineage>
</organism>
<evidence type="ECO:0000313" key="13">
    <source>
        <dbReference type="Proteomes" id="UP000006729"/>
    </source>
</evidence>
<dbReference type="STRING" id="3694.A0A2K2BS84"/>
<dbReference type="PROSITE" id="PS51450">
    <property type="entry name" value="LRR"/>
    <property type="match status" value="2"/>
</dbReference>
<dbReference type="Proteomes" id="UP000006729">
    <property type="component" value="Chromosome 1"/>
</dbReference>
<keyword evidence="11" id="KW-0325">Glycoprotein</keyword>
<dbReference type="InterPro" id="IPR001611">
    <property type="entry name" value="Leu-rich_rpt"/>
</dbReference>
<keyword evidence="4" id="KW-0433">Leucine-rich repeat</keyword>
<evidence type="ECO:0000256" key="10">
    <source>
        <dbReference type="ARBA" id="ARBA00023170"/>
    </source>
</evidence>
<dbReference type="FunFam" id="3.80.10.10:FF:000095">
    <property type="entry name" value="LRR receptor-like serine/threonine-protein kinase GSO1"/>
    <property type="match status" value="2"/>
</dbReference>
<evidence type="ECO:0000256" key="8">
    <source>
        <dbReference type="ARBA" id="ARBA00022989"/>
    </source>
</evidence>
<reference evidence="12 13" key="1">
    <citation type="journal article" date="2006" name="Science">
        <title>The genome of black cottonwood, Populus trichocarpa (Torr. &amp; Gray).</title>
        <authorList>
            <person name="Tuskan G.A."/>
            <person name="Difazio S."/>
            <person name="Jansson S."/>
            <person name="Bohlmann J."/>
            <person name="Grigoriev I."/>
            <person name="Hellsten U."/>
            <person name="Putnam N."/>
            <person name="Ralph S."/>
            <person name="Rombauts S."/>
            <person name="Salamov A."/>
            <person name="Schein J."/>
            <person name="Sterck L."/>
            <person name="Aerts A."/>
            <person name="Bhalerao R.R."/>
            <person name="Bhalerao R.P."/>
            <person name="Blaudez D."/>
            <person name="Boerjan W."/>
            <person name="Brun A."/>
            <person name="Brunner A."/>
            <person name="Busov V."/>
            <person name="Campbell M."/>
            <person name="Carlson J."/>
            <person name="Chalot M."/>
            <person name="Chapman J."/>
            <person name="Chen G.L."/>
            <person name="Cooper D."/>
            <person name="Coutinho P.M."/>
            <person name="Couturier J."/>
            <person name="Covert S."/>
            <person name="Cronk Q."/>
            <person name="Cunningham R."/>
            <person name="Davis J."/>
            <person name="Degroeve S."/>
            <person name="Dejardin A."/>
            <person name="Depamphilis C."/>
            <person name="Detter J."/>
            <person name="Dirks B."/>
            <person name="Dubchak I."/>
            <person name="Duplessis S."/>
            <person name="Ehlting J."/>
            <person name="Ellis B."/>
            <person name="Gendler K."/>
            <person name="Goodstein D."/>
            <person name="Gribskov M."/>
            <person name="Grimwood J."/>
            <person name="Groover A."/>
            <person name="Gunter L."/>
            <person name="Hamberger B."/>
            <person name="Heinze B."/>
            <person name="Helariutta Y."/>
            <person name="Henrissat B."/>
            <person name="Holligan D."/>
            <person name="Holt R."/>
            <person name="Huang W."/>
            <person name="Islam-Faridi N."/>
            <person name="Jones S."/>
            <person name="Jones-Rhoades M."/>
            <person name="Jorgensen R."/>
            <person name="Joshi C."/>
            <person name="Kangasjarvi J."/>
            <person name="Karlsson J."/>
            <person name="Kelleher C."/>
            <person name="Kirkpatrick R."/>
            <person name="Kirst M."/>
            <person name="Kohler A."/>
            <person name="Kalluri U."/>
            <person name="Larimer F."/>
            <person name="Leebens-Mack J."/>
            <person name="Leple J.C."/>
            <person name="Locascio P."/>
            <person name="Lou Y."/>
            <person name="Lucas S."/>
            <person name="Martin F."/>
            <person name="Montanini B."/>
            <person name="Napoli C."/>
            <person name="Nelson D.R."/>
            <person name="Nelson C."/>
            <person name="Nieminen K."/>
            <person name="Nilsson O."/>
            <person name="Pereda V."/>
            <person name="Peter G."/>
            <person name="Philippe R."/>
            <person name="Pilate G."/>
            <person name="Poliakov A."/>
            <person name="Razumovskaya J."/>
            <person name="Richardson P."/>
            <person name="Rinaldi C."/>
            <person name="Ritland K."/>
            <person name="Rouze P."/>
            <person name="Ryaboy D."/>
            <person name="Schmutz J."/>
            <person name="Schrader J."/>
            <person name="Segerman B."/>
            <person name="Shin H."/>
            <person name="Siddiqui A."/>
            <person name="Sterky F."/>
            <person name="Terry A."/>
            <person name="Tsai C.J."/>
            <person name="Uberbacher E."/>
            <person name="Unneberg P."/>
            <person name="Vahala J."/>
            <person name="Wall K."/>
            <person name="Wessler S."/>
            <person name="Yang G."/>
            <person name="Yin T."/>
            <person name="Douglas C."/>
            <person name="Marra M."/>
            <person name="Sandberg G."/>
            <person name="Van de Peer Y."/>
            <person name="Rokhsar D."/>
        </authorList>
    </citation>
    <scope>NUCLEOTIDE SEQUENCE [LARGE SCALE GENOMIC DNA]</scope>
    <source>
        <strain evidence="13">cv. Nisqually</strain>
    </source>
</reference>
<dbReference type="FunFam" id="3.80.10.10:FF:000111">
    <property type="entry name" value="LRR receptor-like serine/threonine-protein kinase ERECTA"/>
    <property type="match status" value="1"/>
</dbReference>
<dbReference type="InParanoid" id="A0A2K2BS84"/>
<accession>A0A2K2BS84</accession>
<evidence type="ECO:0000256" key="4">
    <source>
        <dbReference type="ARBA" id="ARBA00022614"/>
    </source>
</evidence>
<evidence type="ECO:0000256" key="11">
    <source>
        <dbReference type="ARBA" id="ARBA00023180"/>
    </source>
</evidence>
<dbReference type="InterPro" id="IPR032675">
    <property type="entry name" value="LRR_dom_sf"/>
</dbReference>
<dbReference type="InterPro" id="IPR055414">
    <property type="entry name" value="LRR_R13L4/SHOC2-like"/>
</dbReference>
<dbReference type="GO" id="GO:0005886">
    <property type="term" value="C:plasma membrane"/>
    <property type="evidence" value="ECO:0007669"/>
    <property type="project" value="UniProtKB-SubCell"/>
</dbReference>
<keyword evidence="9" id="KW-0472">Membrane</keyword>
<comment type="caution">
    <text evidence="12">The sequence shown here is derived from an EMBL/GenBank/DDBJ whole genome shotgun (WGS) entry which is preliminary data.</text>
</comment>
<dbReference type="InterPro" id="IPR013210">
    <property type="entry name" value="LRR_N_plant-typ"/>
</dbReference>
<keyword evidence="13" id="KW-1185">Reference proteome</keyword>
<evidence type="ECO:0000256" key="2">
    <source>
        <dbReference type="ARBA" id="ARBA00009592"/>
    </source>
</evidence>
<keyword evidence="5" id="KW-0812">Transmembrane</keyword>
<keyword evidence="6" id="KW-0732">Signal</keyword>
<evidence type="ECO:0000313" key="12">
    <source>
        <dbReference type="EMBL" id="PNT52643.2"/>
    </source>
</evidence>
<dbReference type="Gene3D" id="3.80.10.10">
    <property type="entry name" value="Ribonuclease Inhibitor"/>
    <property type="match status" value="3"/>
</dbReference>